<name>A0ACB6ZNH0_THEGA</name>
<comment type="caution">
    <text evidence="1">The sequence shown here is derived from an EMBL/GenBank/DDBJ whole genome shotgun (WGS) entry which is preliminary data.</text>
</comment>
<accession>A0ACB6ZNH0</accession>
<sequence length="67" mass="7485">EKYIFDKLTKELEPSELLVQDVSGGCGSFYAITIASEKLKGLPILKQHRRIKDVLKDDMAGLHGLQV</sequence>
<proteinExistence type="predicted"/>
<evidence type="ECO:0000313" key="2">
    <source>
        <dbReference type="Proteomes" id="UP000886501"/>
    </source>
</evidence>
<dbReference type="EMBL" id="MU117977">
    <property type="protein sequence ID" value="KAF9651216.1"/>
    <property type="molecule type" value="Genomic_DNA"/>
</dbReference>
<organism evidence="1 2">
    <name type="scientific">Thelephora ganbajun</name>
    <name type="common">Ganba fungus</name>
    <dbReference type="NCBI Taxonomy" id="370292"/>
    <lineage>
        <taxon>Eukaryota</taxon>
        <taxon>Fungi</taxon>
        <taxon>Dikarya</taxon>
        <taxon>Basidiomycota</taxon>
        <taxon>Agaricomycotina</taxon>
        <taxon>Agaricomycetes</taxon>
        <taxon>Thelephorales</taxon>
        <taxon>Thelephoraceae</taxon>
        <taxon>Thelephora</taxon>
    </lineage>
</organism>
<reference evidence="1" key="2">
    <citation type="journal article" date="2020" name="Nat. Commun.">
        <title>Large-scale genome sequencing of mycorrhizal fungi provides insights into the early evolution of symbiotic traits.</title>
        <authorList>
            <person name="Miyauchi S."/>
            <person name="Kiss E."/>
            <person name="Kuo A."/>
            <person name="Drula E."/>
            <person name="Kohler A."/>
            <person name="Sanchez-Garcia M."/>
            <person name="Morin E."/>
            <person name="Andreopoulos B."/>
            <person name="Barry K.W."/>
            <person name="Bonito G."/>
            <person name="Buee M."/>
            <person name="Carver A."/>
            <person name="Chen C."/>
            <person name="Cichocki N."/>
            <person name="Clum A."/>
            <person name="Culley D."/>
            <person name="Crous P.W."/>
            <person name="Fauchery L."/>
            <person name="Girlanda M."/>
            <person name="Hayes R.D."/>
            <person name="Keri Z."/>
            <person name="LaButti K."/>
            <person name="Lipzen A."/>
            <person name="Lombard V."/>
            <person name="Magnuson J."/>
            <person name="Maillard F."/>
            <person name="Murat C."/>
            <person name="Nolan M."/>
            <person name="Ohm R.A."/>
            <person name="Pangilinan J."/>
            <person name="Pereira M.F."/>
            <person name="Perotto S."/>
            <person name="Peter M."/>
            <person name="Pfister S."/>
            <person name="Riley R."/>
            <person name="Sitrit Y."/>
            <person name="Stielow J.B."/>
            <person name="Szollosi G."/>
            <person name="Zifcakova L."/>
            <person name="Stursova M."/>
            <person name="Spatafora J.W."/>
            <person name="Tedersoo L."/>
            <person name="Vaario L.M."/>
            <person name="Yamada A."/>
            <person name="Yan M."/>
            <person name="Wang P."/>
            <person name="Xu J."/>
            <person name="Bruns T."/>
            <person name="Baldrian P."/>
            <person name="Vilgalys R."/>
            <person name="Dunand C."/>
            <person name="Henrissat B."/>
            <person name="Grigoriev I.V."/>
            <person name="Hibbett D."/>
            <person name="Nagy L.G."/>
            <person name="Martin F.M."/>
        </authorList>
    </citation>
    <scope>NUCLEOTIDE SEQUENCE</scope>
    <source>
        <strain evidence="1">P2</strain>
    </source>
</reference>
<keyword evidence="2" id="KW-1185">Reference proteome</keyword>
<evidence type="ECO:0000313" key="1">
    <source>
        <dbReference type="EMBL" id="KAF9651216.1"/>
    </source>
</evidence>
<feature type="non-terminal residue" evidence="1">
    <location>
        <position position="1"/>
    </location>
</feature>
<protein>
    <submittedName>
        <fullName evidence="1">Uncharacterized protein</fullName>
    </submittedName>
</protein>
<dbReference type="Proteomes" id="UP000886501">
    <property type="component" value="Unassembled WGS sequence"/>
</dbReference>
<gene>
    <name evidence="1" type="ORF">BDM02DRAFT_3080952</name>
</gene>
<reference evidence="1" key="1">
    <citation type="submission" date="2019-10" db="EMBL/GenBank/DDBJ databases">
        <authorList>
            <consortium name="DOE Joint Genome Institute"/>
            <person name="Kuo A."/>
            <person name="Miyauchi S."/>
            <person name="Kiss E."/>
            <person name="Drula E."/>
            <person name="Kohler A."/>
            <person name="Sanchez-Garcia M."/>
            <person name="Andreopoulos B."/>
            <person name="Barry K.W."/>
            <person name="Bonito G."/>
            <person name="Buee M."/>
            <person name="Carver A."/>
            <person name="Chen C."/>
            <person name="Cichocki N."/>
            <person name="Clum A."/>
            <person name="Culley D."/>
            <person name="Crous P.W."/>
            <person name="Fauchery L."/>
            <person name="Girlanda M."/>
            <person name="Hayes R."/>
            <person name="Keri Z."/>
            <person name="Labutti K."/>
            <person name="Lipzen A."/>
            <person name="Lombard V."/>
            <person name="Magnuson J."/>
            <person name="Maillard F."/>
            <person name="Morin E."/>
            <person name="Murat C."/>
            <person name="Nolan M."/>
            <person name="Ohm R."/>
            <person name="Pangilinan J."/>
            <person name="Pereira M."/>
            <person name="Perotto S."/>
            <person name="Peter M."/>
            <person name="Riley R."/>
            <person name="Sitrit Y."/>
            <person name="Stielow B."/>
            <person name="Szollosi G."/>
            <person name="Zifcakova L."/>
            <person name="Stursova M."/>
            <person name="Spatafora J.W."/>
            <person name="Tedersoo L."/>
            <person name="Vaario L.-M."/>
            <person name="Yamada A."/>
            <person name="Yan M."/>
            <person name="Wang P."/>
            <person name="Xu J."/>
            <person name="Bruns T."/>
            <person name="Baldrian P."/>
            <person name="Vilgalys R."/>
            <person name="Henrissat B."/>
            <person name="Grigoriev I.V."/>
            <person name="Hibbett D."/>
            <person name="Nagy L.G."/>
            <person name="Martin F.M."/>
        </authorList>
    </citation>
    <scope>NUCLEOTIDE SEQUENCE</scope>
    <source>
        <strain evidence="1">P2</strain>
    </source>
</reference>
<feature type="non-terminal residue" evidence="1">
    <location>
        <position position="67"/>
    </location>
</feature>